<evidence type="ECO:0000313" key="1">
    <source>
        <dbReference type="EMBL" id="KAF9782577.1"/>
    </source>
</evidence>
<protein>
    <submittedName>
        <fullName evidence="1">Uncharacterized protein</fullName>
    </submittedName>
</protein>
<name>A0A9P6HBX7_9AGAM</name>
<dbReference type="Proteomes" id="UP000736335">
    <property type="component" value="Unassembled WGS sequence"/>
</dbReference>
<proteinExistence type="predicted"/>
<sequence>MLDGGAIRGSEALGLVALAFHFPTARGWAETIRHGHRTLVFNPQYSILMPHVLLRHPLFLFQICTTNSRSPSIKISPLAWTRSSEHNLVRGLFIAINSNPRSRFGRRKDALPEKTTQRTFGCEPHIGDPHPHPIVPTAPTFSTPVYHNRPYFPDQRTGFPTIMTSLSPLSYPHPCIKHRLRRNYSTAFLIPSGGRTRMTDDLNRPRRARLYLSLRPSQRHSYQE</sequence>
<dbReference type="AlphaFoldDB" id="A0A9P6HBX7"/>
<organism evidence="1 2">
    <name type="scientific">Thelephora terrestris</name>
    <dbReference type="NCBI Taxonomy" id="56493"/>
    <lineage>
        <taxon>Eukaryota</taxon>
        <taxon>Fungi</taxon>
        <taxon>Dikarya</taxon>
        <taxon>Basidiomycota</taxon>
        <taxon>Agaricomycotina</taxon>
        <taxon>Agaricomycetes</taxon>
        <taxon>Thelephorales</taxon>
        <taxon>Thelephoraceae</taxon>
        <taxon>Thelephora</taxon>
    </lineage>
</organism>
<dbReference type="EMBL" id="WIUZ02000011">
    <property type="protein sequence ID" value="KAF9782577.1"/>
    <property type="molecule type" value="Genomic_DNA"/>
</dbReference>
<keyword evidence="2" id="KW-1185">Reference proteome</keyword>
<gene>
    <name evidence="1" type="ORF">BJ322DRAFT_161406</name>
</gene>
<comment type="caution">
    <text evidence="1">The sequence shown here is derived from an EMBL/GenBank/DDBJ whole genome shotgun (WGS) entry which is preliminary data.</text>
</comment>
<reference evidence="1" key="1">
    <citation type="journal article" date="2020" name="Nat. Commun.">
        <title>Large-scale genome sequencing of mycorrhizal fungi provides insights into the early evolution of symbiotic traits.</title>
        <authorList>
            <person name="Miyauchi S."/>
            <person name="Kiss E."/>
            <person name="Kuo A."/>
            <person name="Drula E."/>
            <person name="Kohler A."/>
            <person name="Sanchez-Garcia M."/>
            <person name="Morin E."/>
            <person name="Andreopoulos B."/>
            <person name="Barry K.W."/>
            <person name="Bonito G."/>
            <person name="Buee M."/>
            <person name="Carver A."/>
            <person name="Chen C."/>
            <person name="Cichocki N."/>
            <person name="Clum A."/>
            <person name="Culley D."/>
            <person name="Crous P.W."/>
            <person name="Fauchery L."/>
            <person name="Girlanda M."/>
            <person name="Hayes R.D."/>
            <person name="Keri Z."/>
            <person name="LaButti K."/>
            <person name="Lipzen A."/>
            <person name="Lombard V."/>
            <person name="Magnuson J."/>
            <person name="Maillard F."/>
            <person name="Murat C."/>
            <person name="Nolan M."/>
            <person name="Ohm R.A."/>
            <person name="Pangilinan J."/>
            <person name="Pereira M.F."/>
            <person name="Perotto S."/>
            <person name="Peter M."/>
            <person name="Pfister S."/>
            <person name="Riley R."/>
            <person name="Sitrit Y."/>
            <person name="Stielow J.B."/>
            <person name="Szollosi G."/>
            <person name="Zifcakova L."/>
            <person name="Stursova M."/>
            <person name="Spatafora J.W."/>
            <person name="Tedersoo L."/>
            <person name="Vaario L.M."/>
            <person name="Yamada A."/>
            <person name="Yan M."/>
            <person name="Wang P."/>
            <person name="Xu J."/>
            <person name="Bruns T."/>
            <person name="Baldrian P."/>
            <person name="Vilgalys R."/>
            <person name="Dunand C."/>
            <person name="Henrissat B."/>
            <person name="Grigoriev I.V."/>
            <person name="Hibbett D."/>
            <person name="Nagy L.G."/>
            <person name="Martin F.M."/>
        </authorList>
    </citation>
    <scope>NUCLEOTIDE SEQUENCE</scope>
    <source>
        <strain evidence="1">UH-Tt-Lm1</strain>
    </source>
</reference>
<evidence type="ECO:0000313" key="2">
    <source>
        <dbReference type="Proteomes" id="UP000736335"/>
    </source>
</evidence>
<accession>A0A9P6HBX7</accession>
<reference evidence="1" key="2">
    <citation type="submission" date="2020-11" db="EMBL/GenBank/DDBJ databases">
        <authorList>
            <consortium name="DOE Joint Genome Institute"/>
            <person name="Kuo A."/>
            <person name="Miyauchi S."/>
            <person name="Kiss E."/>
            <person name="Drula E."/>
            <person name="Kohler A."/>
            <person name="Sanchez-Garcia M."/>
            <person name="Andreopoulos B."/>
            <person name="Barry K.W."/>
            <person name="Bonito G."/>
            <person name="Buee M."/>
            <person name="Carver A."/>
            <person name="Chen C."/>
            <person name="Cichocki N."/>
            <person name="Clum A."/>
            <person name="Culley D."/>
            <person name="Crous P.W."/>
            <person name="Fauchery L."/>
            <person name="Girlanda M."/>
            <person name="Hayes R."/>
            <person name="Keri Z."/>
            <person name="Labutti K."/>
            <person name="Lipzen A."/>
            <person name="Lombard V."/>
            <person name="Magnuson J."/>
            <person name="Maillard F."/>
            <person name="Morin E."/>
            <person name="Murat C."/>
            <person name="Nolan M."/>
            <person name="Ohm R."/>
            <person name="Pangilinan J."/>
            <person name="Pereira M."/>
            <person name="Perotto S."/>
            <person name="Peter M."/>
            <person name="Riley R."/>
            <person name="Sitrit Y."/>
            <person name="Stielow B."/>
            <person name="Szollosi G."/>
            <person name="Zifcakova L."/>
            <person name="Stursova M."/>
            <person name="Spatafora J.W."/>
            <person name="Tedersoo L."/>
            <person name="Vaario L.-M."/>
            <person name="Yamada A."/>
            <person name="Yan M."/>
            <person name="Wang P."/>
            <person name="Xu J."/>
            <person name="Bruns T."/>
            <person name="Baldrian P."/>
            <person name="Vilgalys R."/>
            <person name="Henrissat B."/>
            <person name="Grigoriev I.V."/>
            <person name="Hibbett D."/>
            <person name="Nagy L.G."/>
            <person name="Martin F.M."/>
        </authorList>
    </citation>
    <scope>NUCLEOTIDE SEQUENCE</scope>
    <source>
        <strain evidence="1">UH-Tt-Lm1</strain>
    </source>
</reference>